<sequence>MESTIQLEKKQQRNKKHPPGLYLLFFTEMWERFSYYGLRGLLTLYLTTTLVSGGLGFSPGWALSIYGFYTGACYFTPLIGGFLTDRFLGRRLAITMGGVTMAIGNLILFALQNQVGLYLGLALIIIGNGFFKPNISTLVGELYEEHDPKRDSAFTIFYMGINVGSFLAPLVCGFLSENLFKTTIDGVVHFGFRYGFLAASIGMIIGQILFTTLSNRFLGDIGKKPTRDLQTTSGKQTAGNTPLTKKEKQHTAVIVILTCFVVFFWAGFEQAGSSLTLYTNKFVDRSVFGWEVPTSWFQSVNPLFIILLAPVISALWAKLATRKRGDLKIPAKMGLGMILLGIGYIVLVIATLKTGSDEHTMTEKANLLFIVFTYLFHTLGELFLSPVGLSMVSALAPVKLASLLMGVWLASSGIANVLGGQLASFTTSLGYSEVFAVIGAVAIVLGCVLLSLSKKLVKWMD</sequence>
<name>A0A073KBF4_9BACI</name>
<dbReference type="NCBIfam" id="TIGR00924">
    <property type="entry name" value="yjdL_sub1_fam"/>
    <property type="match status" value="2"/>
</dbReference>
<feature type="domain" description="Major facilitator superfamily (MFS) profile" evidence="10">
    <location>
        <begin position="20"/>
        <end position="457"/>
    </location>
</feature>
<comment type="similarity">
    <text evidence="2 8">Belongs to the major facilitator superfamily. Proton-dependent oligopeptide transporter (POT/PTR) (TC 2.A.17) family.</text>
</comment>
<dbReference type="FunFam" id="1.20.1250.20:FF:000146">
    <property type="entry name" value="Amino acid/peptide transporter"/>
    <property type="match status" value="1"/>
</dbReference>
<dbReference type="eggNOG" id="COG3104">
    <property type="taxonomic scope" value="Bacteria"/>
</dbReference>
<dbReference type="GO" id="GO:0005886">
    <property type="term" value="C:plasma membrane"/>
    <property type="evidence" value="ECO:0007669"/>
    <property type="project" value="UniProtKB-SubCell"/>
</dbReference>
<evidence type="ECO:0000256" key="1">
    <source>
        <dbReference type="ARBA" id="ARBA00004651"/>
    </source>
</evidence>
<dbReference type="InterPro" id="IPR018456">
    <property type="entry name" value="PTR2_symporter_CS"/>
</dbReference>
<feature type="transmembrane region" description="Helical" evidence="9">
    <location>
        <begin position="196"/>
        <end position="218"/>
    </location>
</feature>
<dbReference type="PANTHER" id="PTHR23517:SF15">
    <property type="entry name" value="PROTON-DEPENDENT OLIGOPEPTIDE FAMILY TRANSPORT PROTEIN"/>
    <property type="match status" value="1"/>
</dbReference>
<dbReference type="STRING" id="574375.AZF08_20995"/>
<dbReference type="Pfam" id="PF00854">
    <property type="entry name" value="PTR2"/>
    <property type="match status" value="2"/>
</dbReference>
<evidence type="ECO:0000256" key="4">
    <source>
        <dbReference type="ARBA" id="ARBA00022475"/>
    </source>
</evidence>
<evidence type="ECO:0000256" key="8">
    <source>
        <dbReference type="RuleBase" id="RU003755"/>
    </source>
</evidence>
<dbReference type="Proteomes" id="UP000027778">
    <property type="component" value="Unassembled WGS sequence"/>
</dbReference>
<evidence type="ECO:0000256" key="9">
    <source>
        <dbReference type="SAM" id="Phobius"/>
    </source>
</evidence>
<feature type="transmembrane region" description="Helical" evidence="9">
    <location>
        <begin position="251"/>
        <end position="268"/>
    </location>
</feature>
<feature type="transmembrane region" description="Helical" evidence="9">
    <location>
        <begin position="156"/>
        <end position="176"/>
    </location>
</feature>
<dbReference type="GO" id="GO:0006857">
    <property type="term" value="P:oligopeptide transport"/>
    <property type="evidence" value="ECO:0007669"/>
    <property type="project" value="InterPro"/>
</dbReference>
<keyword evidence="4" id="KW-1003">Cell membrane</keyword>
<evidence type="ECO:0000256" key="5">
    <source>
        <dbReference type="ARBA" id="ARBA00022692"/>
    </source>
</evidence>
<protein>
    <submittedName>
        <fullName evidence="11">MFS transporter</fullName>
    </submittedName>
</protein>
<dbReference type="GO" id="GO:1904680">
    <property type="term" value="F:peptide transmembrane transporter activity"/>
    <property type="evidence" value="ECO:0007669"/>
    <property type="project" value="InterPro"/>
</dbReference>
<dbReference type="PANTHER" id="PTHR23517">
    <property type="entry name" value="RESISTANCE PROTEIN MDTM, PUTATIVE-RELATED-RELATED"/>
    <property type="match status" value="1"/>
</dbReference>
<evidence type="ECO:0000259" key="10">
    <source>
        <dbReference type="PROSITE" id="PS50850"/>
    </source>
</evidence>
<feature type="transmembrane region" description="Helical" evidence="9">
    <location>
        <begin position="303"/>
        <end position="321"/>
    </location>
</feature>
<comment type="caution">
    <text evidence="11">The sequence shown here is derived from an EMBL/GenBank/DDBJ whole genome shotgun (WGS) entry which is preliminary data.</text>
</comment>
<feature type="transmembrane region" description="Helical" evidence="9">
    <location>
        <begin position="117"/>
        <end position="135"/>
    </location>
</feature>
<proteinExistence type="inferred from homology"/>
<dbReference type="CDD" id="cd17346">
    <property type="entry name" value="MFS_DtpA_like"/>
    <property type="match status" value="1"/>
</dbReference>
<dbReference type="AlphaFoldDB" id="A0A073KBF4"/>
<dbReference type="PROSITE" id="PS01023">
    <property type="entry name" value="PTR2_2"/>
    <property type="match status" value="1"/>
</dbReference>
<evidence type="ECO:0000256" key="7">
    <source>
        <dbReference type="ARBA" id="ARBA00023136"/>
    </source>
</evidence>
<gene>
    <name evidence="11" type="ORF">BAGA_06305</name>
</gene>
<feature type="transmembrane region" description="Helical" evidence="9">
    <location>
        <begin position="333"/>
        <end position="352"/>
    </location>
</feature>
<keyword evidence="5 8" id="KW-0812">Transmembrane</keyword>
<dbReference type="RefSeq" id="WP_033675126.1">
    <property type="nucleotide sequence ID" value="NZ_JOTM01000012.1"/>
</dbReference>
<keyword evidence="7 9" id="KW-0472">Membrane</keyword>
<keyword evidence="6 9" id="KW-1133">Transmembrane helix</keyword>
<dbReference type="InterPro" id="IPR020846">
    <property type="entry name" value="MFS_dom"/>
</dbReference>
<feature type="transmembrane region" description="Helical" evidence="9">
    <location>
        <begin position="58"/>
        <end position="80"/>
    </location>
</feature>
<evidence type="ECO:0000256" key="3">
    <source>
        <dbReference type="ARBA" id="ARBA00022448"/>
    </source>
</evidence>
<dbReference type="InterPro" id="IPR036259">
    <property type="entry name" value="MFS_trans_sf"/>
</dbReference>
<evidence type="ECO:0000256" key="2">
    <source>
        <dbReference type="ARBA" id="ARBA00005982"/>
    </source>
</evidence>
<keyword evidence="12" id="KW-1185">Reference proteome</keyword>
<organism evidence="11 12">
    <name type="scientific">Bacillus gaemokensis</name>
    <dbReference type="NCBI Taxonomy" id="574375"/>
    <lineage>
        <taxon>Bacteria</taxon>
        <taxon>Bacillati</taxon>
        <taxon>Bacillota</taxon>
        <taxon>Bacilli</taxon>
        <taxon>Bacillales</taxon>
        <taxon>Bacillaceae</taxon>
        <taxon>Bacillus</taxon>
        <taxon>Bacillus cereus group</taxon>
    </lineage>
</organism>
<dbReference type="OrthoDB" id="9772725at2"/>
<feature type="transmembrane region" description="Helical" evidence="9">
    <location>
        <begin position="367"/>
        <end position="389"/>
    </location>
</feature>
<dbReference type="SUPFAM" id="SSF103473">
    <property type="entry name" value="MFS general substrate transporter"/>
    <property type="match status" value="1"/>
</dbReference>
<feature type="transmembrane region" description="Helical" evidence="9">
    <location>
        <begin position="434"/>
        <end position="452"/>
    </location>
</feature>
<evidence type="ECO:0000313" key="12">
    <source>
        <dbReference type="Proteomes" id="UP000027778"/>
    </source>
</evidence>
<dbReference type="InterPro" id="IPR000109">
    <property type="entry name" value="POT_fam"/>
</dbReference>
<dbReference type="InterPro" id="IPR050171">
    <property type="entry name" value="MFS_Transporters"/>
</dbReference>
<comment type="subcellular location">
    <subcellularLocation>
        <location evidence="1">Cell membrane</location>
        <topology evidence="1">Multi-pass membrane protein</topology>
    </subcellularLocation>
    <subcellularLocation>
        <location evidence="8">Membrane</location>
        <topology evidence="8">Multi-pass membrane protein</topology>
    </subcellularLocation>
</comment>
<accession>A0A073KBF4</accession>
<dbReference type="Gene3D" id="1.20.1250.20">
    <property type="entry name" value="MFS general substrate transporter like domains"/>
    <property type="match status" value="2"/>
</dbReference>
<feature type="transmembrane region" description="Helical" evidence="9">
    <location>
        <begin position="92"/>
        <end position="111"/>
    </location>
</feature>
<feature type="transmembrane region" description="Helical" evidence="9">
    <location>
        <begin position="401"/>
        <end position="422"/>
    </location>
</feature>
<dbReference type="PROSITE" id="PS50850">
    <property type="entry name" value="MFS"/>
    <property type="match status" value="1"/>
</dbReference>
<reference evidence="11 12" key="1">
    <citation type="submission" date="2014-06" db="EMBL/GenBank/DDBJ databases">
        <title>Draft genome sequence of Bacillus gaemokensis JCM 15801 (MCCC 1A00707).</title>
        <authorList>
            <person name="Lai Q."/>
            <person name="Liu Y."/>
            <person name="Shao Z."/>
        </authorList>
    </citation>
    <scope>NUCLEOTIDE SEQUENCE [LARGE SCALE GENOMIC DNA]</scope>
    <source>
        <strain evidence="11 12">JCM 15801</strain>
    </source>
</reference>
<evidence type="ECO:0000256" key="6">
    <source>
        <dbReference type="ARBA" id="ARBA00022989"/>
    </source>
</evidence>
<evidence type="ECO:0000313" key="11">
    <source>
        <dbReference type="EMBL" id="KEK23787.1"/>
    </source>
</evidence>
<dbReference type="InterPro" id="IPR005279">
    <property type="entry name" value="Dipep/tripep_permease"/>
</dbReference>
<dbReference type="EMBL" id="JOTM01000012">
    <property type="protein sequence ID" value="KEK23787.1"/>
    <property type="molecule type" value="Genomic_DNA"/>
</dbReference>
<keyword evidence="3 8" id="KW-0813">Transport</keyword>
<dbReference type="FunFam" id="1.20.1250.20:FF:000138">
    <property type="entry name" value="Amino acid/peptide transporter"/>
    <property type="match status" value="1"/>
</dbReference>